<dbReference type="EMBL" id="SDDZ01000011">
    <property type="protein sequence ID" value="RXJ45716.1"/>
    <property type="molecule type" value="Genomic_DNA"/>
</dbReference>
<accession>A0A4Q0XG77</accession>
<dbReference type="OrthoDB" id="9810109at2"/>
<feature type="transmembrane region" description="Helical" evidence="5">
    <location>
        <begin position="371"/>
        <end position="388"/>
    </location>
</feature>
<feature type="domain" description="Amino acid permease/ SLC12A" evidence="6">
    <location>
        <begin position="21"/>
        <end position="407"/>
    </location>
</feature>
<dbReference type="PIRSF" id="PIRSF006060">
    <property type="entry name" value="AA_transporter"/>
    <property type="match status" value="1"/>
</dbReference>
<evidence type="ECO:0000259" key="6">
    <source>
        <dbReference type="Pfam" id="PF00324"/>
    </source>
</evidence>
<feature type="transmembrane region" description="Helical" evidence="5">
    <location>
        <begin position="182"/>
        <end position="203"/>
    </location>
</feature>
<feature type="transmembrane region" description="Helical" evidence="5">
    <location>
        <begin position="21"/>
        <end position="39"/>
    </location>
</feature>
<evidence type="ECO:0000313" key="8">
    <source>
        <dbReference type="Proteomes" id="UP000289792"/>
    </source>
</evidence>
<comment type="subcellular location">
    <subcellularLocation>
        <location evidence="1">Membrane</location>
        <topology evidence="1">Multi-pass membrane protein</topology>
    </subcellularLocation>
</comment>
<protein>
    <submittedName>
        <fullName evidence="7">Amino acid permease</fullName>
    </submittedName>
</protein>
<evidence type="ECO:0000256" key="5">
    <source>
        <dbReference type="SAM" id="Phobius"/>
    </source>
</evidence>
<dbReference type="GO" id="GO:0016020">
    <property type="term" value="C:membrane"/>
    <property type="evidence" value="ECO:0007669"/>
    <property type="project" value="UniProtKB-SubCell"/>
</dbReference>
<keyword evidence="3 5" id="KW-1133">Transmembrane helix</keyword>
<comment type="caution">
    <text evidence="7">The sequence shown here is derived from an EMBL/GenBank/DDBJ whole genome shotgun (WGS) entry which is preliminary data.</text>
</comment>
<gene>
    <name evidence="7" type="ORF">ESZ48_15080</name>
</gene>
<evidence type="ECO:0000313" key="7">
    <source>
        <dbReference type="EMBL" id="RXJ45716.1"/>
    </source>
</evidence>
<dbReference type="InterPro" id="IPR004841">
    <property type="entry name" value="AA-permease/SLC12A_dom"/>
</dbReference>
<feature type="transmembrane region" description="Helical" evidence="5">
    <location>
        <begin position="150"/>
        <end position="170"/>
    </location>
</feature>
<dbReference type="GO" id="GO:0055085">
    <property type="term" value="P:transmembrane transport"/>
    <property type="evidence" value="ECO:0007669"/>
    <property type="project" value="InterPro"/>
</dbReference>
<proteinExistence type="predicted"/>
<keyword evidence="2 5" id="KW-0812">Transmembrane</keyword>
<feature type="transmembrane region" description="Helical" evidence="5">
    <location>
        <begin position="394"/>
        <end position="413"/>
    </location>
</feature>
<organism evidence="7 8">
    <name type="scientific">Gelidibacter gilvus</name>
    <dbReference type="NCBI Taxonomy" id="59602"/>
    <lineage>
        <taxon>Bacteria</taxon>
        <taxon>Pseudomonadati</taxon>
        <taxon>Bacteroidota</taxon>
        <taxon>Flavobacteriia</taxon>
        <taxon>Flavobacteriales</taxon>
        <taxon>Flavobacteriaceae</taxon>
        <taxon>Gelidibacter</taxon>
    </lineage>
</organism>
<dbReference type="AlphaFoldDB" id="A0A4Q0XG77"/>
<feature type="transmembrane region" description="Helical" evidence="5">
    <location>
        <begin position="343"/>
        <end position="362"/>
    </location>
</feature>
<feature type="transmembrane region" description="Helical" evidence="5">
    <location>
        <begin position="83"/>
        <end position="116"/>
    </location>
</feature>
<feature type="transmembrane region" description="Helical" evidence="5">
    <location>
        <begin position="319"/>
        <end position="337"/>
    </location>
</feature>
<keyword evidence="8" id="KW-1185">Reference proteome</keyword>
<feature type="transmembrane region" description="Helical" evidence="5">
    <location>
        <begin position="45"/>
        <end position="62"/>
    </location>
</feature>
<name>A0A4Q0XG77_9FLAO</name>
<evidence type="ECO:0000256" key="2">
    <source>
        <dbReference type="ARBA" id="ARBA00022692"/>
    </source>
</evidence>
<evidence type="ECO:0000256" key="3">
    <source>
        <dbReference type="ARBA" id="ARBA00022989"/>
    </source>
</evidence>
<dbReference type="Gene3D" id="1.20.1740.10">
    <property type="entry name" value="Amino acid/polyamine transporter I"/>
    <property type="match status" value="1"/>
</dbReference>
<dbReference type="InterPro" id="IPR050367">
    <property type="entry name" value="APC_superfamily"/>
</dbReference>
<reference evidence="7 8" key="1">
    <citation type="submission" date="2019-01" db="EMBL/GenBank/DDBJ databases">
        <title>Genome sequence of the Antarctic species Gelidibacter gilvus ACAM 158(T).</title>
        <authorList>
            <person name="Bowman J.P."/>
        </authorList>
    </citation>
    <scope>NUCLEOTIDE SEQUENCE [LARGE SCALE GENOMIC DNA]</scope>
    <source>
        <strain evidence="7 8">IC158</strain>
    </source>
</reference>
<feature type="transmembrane region" description="Helical" evidence="5">
    <location>
        <begin position="122"/>
        <end position="143"/>
    </location>
</feature>
<dbReference type="Pfam" id="PF00324">
    <property type="entry name" value="AA_permease"/>
    <property type="match status" value="1"/>
</dbReference>
<evidence type="ECO:0000256" key="1">
    <source>
        <dbReference type="ARBA" id="ARBA00004141"/>
    </source>
</evidence>
<sequence length="421" mass="44692">MKNLDDKGLLRSLTLKDAVGVGLGAIIGAGIFVVTGIAAGVSGPAFIVGLLVAGIIATFNALSSAQLASKYPHSGGTYEYGYILINPAFGFSAGWMFLVSKLAGAGFVALGFGGYFYQLMPIASPMTFSVLAVILLTVANYFGIKKAGNLNLAIVTITFLSLIYLAFSGIPEVNFENFKPFAPFGISGIAEAAALLFFAFTGYGRIATLAEEVTDPKKTIPKVIIITIVTAILLYSVISVVAIGVVGTQSMASSTSPLQVVADALNTPEISSIITIGASTAMLGVLLSQILGISRVMLAMGRRNDLPPIFKKIHEKYRVPHIGILFTGLIILILTLIGSFEFIVRAATFTILLYYSITNIAAIKQPKKDRMYGRLIPILGLIGCLAMSASLPLIVVFSGIGLLLTGFVIRFLFHRIYGRQE</sequence>
<evidence type="ECO:0000256" key="4">
    <source>
        <dbReference type="ARBA" id="ARBA00023136"/>
    </source>
</evidence>
<dbReference type="PANTHER" id="PTHR42770">
    <property type="entry name" value="AMINO ACID TRANSPORTER-RELATED"/>
    <property type="match status" value="1"/>
</dbReference>
<keyword evidence="4 5" id="KW-0472">Membrane</keyword>
<dbReference type="PANTHER" id="PTHR42770:SF7">
    <property type="entry name" value="MEMBRANE PROTEIN"/>
    <property type="match status" value="1"/>
</dbReference>
<dbReference type="RefSeq" id="WP_129018336.1">
    <property type="nucleotide sequence ID" value="NZ_SDDZ01000011.1"/>
</dbReference>
<feature type="transmembrane region" description="Helical" evidence="5">
    <location>
        <begin position="223"/>
        <end position="246"/>
    </location>
</feature>
<feature type="transmembrane region" description="Helical" evidence="5">
    <location>
        <begin position="273"/>
        <end position="298"/>
    </location>
</feature>
<dbReference type="Proteomes" id="UP000289792">
    <property type="component" value="Unassembled WGS sequence"/>
</dbReference>